<dbReference type="Proteomes" id="UP000192266">
    <property type="component" value="Unassembled WGS sequence"/>
</dbReference>
<dbReference type="PANTHER" id="PTHR43685">
    <property type="entry name" value="GLYCOSYLTRANSFERASE"/>
    <property type="match status" value="1"/>
</dbReference>
<proteinExistence type="predicted"/>
<dbReference type="STRING" id="645990.SAMN00120144_3911"/>
<dbReference type="RefSeq" id="WP_200813979.1">
    <property type="nucleotide sequence ID" value="NZ_FWWW01000101.1"/>
</dbReference>
<dbReference type="Pfam" id="PF00535">
    <property type="entry name" value="Glycos_transf_2"/>
    <property type="match status" value="1"/>
</dbReference>
<evidence type="ECO:0000313" key="3">
    <source>
        <dbReference type="Proteomes" id="UP000192266"/>
    </source>
</evidence>
<protein>
    <submittedName>
        <fullName evidence="2">Glycosyl transferase family 2</fullName>
    </submittedName>
</protein>
<evidence type="ECO:0000259" key="1">
    <source>
        <dbReference type="Pfam" id="PF00535"/>
    </source>
</evidence>
<gene>
    <name evidence="2" type="ORF">SAMN00120144_3911</name>
</gene>
<feature type="domain" description="Glycosyltransferase 2-like" evidence="1">
    <location>
        <begin position="2"/>
        <end position="117"/>
    </location>
</feature>
<sequence>MIPAYNCIAYLQEAMESVLAQDLGPERMQIAVIDDCSTDGDVGALVESVSKGRIEYFRHEKNRGSLRSFETCLNRSIGEWVHILHGDDRVAPGFYTEIATLFSKYPEAGAAFTNIAFMKREEIFVDTPLTNMSKIIDDFLIQMAKSVKVQPPAIVVKRSVYEQLGGFFAVHYGEDWEMWTRIAAHFPVAYSPKCLAYYRYLTNDSITLRSIGDGQNVRDIIKVIDIIQQYLPDNLRKQLKKIALRDYSLYCVSLANHLYPTDPKSAFVQARGALMMSTDIKVIYSVLKFYTKDILRYNKF</sequence>
<dbReference type="Gene3D" id="3.90.550.10">
    <property type="entry name" value="Spore Coat Polysaccharide Biosynthesis Protein SpsA, Chain A"/>
    <property type="match status" value="1"/>
</dbReference>
<keyword evidence="2" id="KW-0808">Transferase</keyword>
<name>A0A1W1W5M0_9BACT</name>
<keyword evidence="3" id="KW-1185">Reference proteome</keyword>
<dbReference type="InterPro" id="IPR050834">
    <property type="entry name" value="Glycosyltransf_2"/>
</dbReference>
<dbReference type="AlphaFoldDB" id="A0A1W1W5M0"/>
<accession>A0A1W1W5M0</accession>
<dbReference type="SUPFAM" id="SSF53448">
    <property type="entry name" value="Nucleotide-diphospho-sugar transferases"/>
    <property type="match status" value="1"/>
</dbReference>
<reference evidence="2 3" key="1">
    <citation type="submission" date="2017-04" db="EMBL/GenBank/DDBJ databases">
        <authorList>
            <person name="Afonso C.L."/>
            <person name="Miller P.J."/>
            <person name="Scott M.A."/>
            <person name="Spackman E."/>
            <person name="Goraichik I."/>
            <person name="Dimitrov K.M."/>
            <person name="Suarez D.L."/>
            <person name="Swayne D.E."/>
        </authorList>
    </citation>
    <scope>NUCLEOTIDE SEQUENCE [LARGE SCALE GENOMIC DNA]</scope>
    <source>
        <strain evidence="2 3">DSM 11622</strain>
    </source>
</reference>
<dbReference type="InterPro" id="IPR001173">
    <property type="entry name" value="Glyco_trans_2-like"/>
</dbReference>
<organism evidence="2 3">
    <name type="scientific">Hymenobacter roseosalivarius DSM 11622</name>
    <dbReference type="NCBI Taxonomy" id="645990"/>
    <lineage>
        <taxon>Bacteria</taxon>
        <taxon>Pseudomonadati</taxon>
        <taxon>Bacteroidota</taxon>
        <taxon>Cytophagia</taxon>
        <taxon>Cytophagales</taxon>
        <taxon>Hymenobacteraceae</taxon>
        <taxon>Hymenobacter</taxon>
    </lineage>
</organism>
<evidence type="ECO:0000313" key="2">
    <source>
        <dbReference type="EMBL" id="SMC00404.1"/>
    </source>
</evidence>
<dbReference type="PANTHER" id="PTHR43685:SF2">
    <property type="entry name" value="GLYCOSYLTRANSFERASE 2-LIKE DOMAIN-CONTAINING PROTEIN"/>
    <property type="match status" value="1"/>
</dbReference>
<dbReference type="GO" id="GO:0016740">
    <property type="term" value="F:transferase activity"/>
    <property type="evidence" value="ECO:0007669"/>
    <property type="project" value="UniProtKB-KW"/>
</dbReference>
<dbReference type="InterPro" id="IPR029044">
    <property type="entry name" value="Nucleotide-diphossugar_trans"/>
</dbReference>
<dbReference type="EMBL" id="FWWW01000101">
    <property type="protein sequence ID" value="SMC00404.1"/>
    <property type="molecule type" value="Genomic_DNA"/>
</dbReference>